<dbReference type="Proteomes" id="UP000286801">
    <property type="component" value="Unassembled WGS sequence"/>
</dbReference>
<reference evidence="1 2" key="1">
    <citation type="submission" date="2018-06" db="EMBL/GenBank/DDBJ databases">
        <title>Combined omics and stable isotope probing to characterize newly discovered Mariana Back-Arc vent microbial communities.</title>
        <authorList>
            <person name="Trembath-Reichert E."/>
            <person name="Huber J.A."/>
        </authorList>
    </citation>
    <scope>NUCLEOTIDE SEQUENCE [LARGE SCALE GENOMIC DNA]</scope>
    <source>
        <strain evidence="1">MAG 63_1</strain>
    </source>
</reference>
<evidence type="ECO:0000313" key="2">
    <source>
        <dbReference type="Proteomes" id="UP000286801"/>
    </source>
</evidence>
<gene>
    <name evidence="1" type="ORF">DSY97_05235</name>
</gene>
<dbReference type="AlphaFoldDB" id="A0A432G886"/>
<name>A0A432G886_9DELT</name>
<evidence type="ECO:0000313" key="1">
    <source>
        <dbReference type="EMBL" id="RTZ79488.1"/>
    </source>
</evidence>
<accession>A0A432G886</accession>
<dbReference type="EMBL" id="QNZL01000144">
    <property type="protein sequence ID" value="RTZ79488.1"/>
    <property type="molecule type" value="Genomic_DNA"/>
</dbReference>
<sequence>LYSASPGMANGKNRKKQNYCSREVYFLNNGLKRQKYRAFVLFQETPCSLLHQLNNYLLILLKSSIFQQVQNILNITRPREQIFQFPKLLIIVTQIQFDCFLE</sequence>
<comment type="caution">
    <text evidence="1">The sequence shown here is derived from an EMBL/GenBank/DDBJ whole genome shotgun (WGS) entry which is preliminary data.</text>
</comment>
<protein>
    <submittedName>
        <fullName evidence="1">Uncharacterized protein</fullName>
    </submittedName>
</protein>
<proteinExistence type="predicted"/>
<organism evidence="1 2">
    <name type="scientific">SAR324 cluster bacterium</name>
    <dbReference type="NCBI Taxonomy" id="2024889"/>
    <lineage>
        <taxon>Bacteria</taxon>
        <taxon>Deltaproteobacteria</taxon>
        <taxon>SAR324 cluster</taxon>
    </lineage>
</organism>
<feature type="non-terminal residue" evidence="1">
    <location>
        <position position="1"/>
    </location>
</feature>